<proteinExistence type="inferred from homology"/>
<protein>
    <submittedName>
        <fullName evidence="11">MotA/TolQ/ExbB proton channel family protein</fullName>
    </submittedName>
</protein>
<evidence type="ECO:0000256" key="7">
    <source>
        <dbReference type="ARBA" id="ARBA00022989"/>
    </source>
</evidence>
<dbReference type="Proteomes" id="UP001209681">
    <property type="component" value="Unassembled WGS sequence"/>
</dbReference>
<evidence type="ECO:0000256" key="2">
    <source>
        <dbReference type="ARBA" id="ARBA00008038"/>
    </source>
</evidence>
<dbReference type="EMBL" id="JAPFPW010000005">
    <property type="protein sequence ID" value="MCW7753567.1"/>
    <property type="molecule type" value="Genomic_DNA"/>
</dbReference>
<evidence type="ECO:0000256" key="9">
    <source>
        <dbReference type="SAM" id="Phobius"/>
    </source>
</evidence>
<feature type="transmembrane region" description="Helical" evidence="9">
    <location>
        <begin position="178"/>
        <end position="198"/>
    </location>
</feature>
<dbReference type="Pfam" id="PF01618">
    <property type="entry name" value="MotA_ExbB"/>
    <property type="match status" value="1"/>
</dbReference>
<gene>
    <name evidence="11" type="ORF">OOT00_06135</name>
</gene>
<keyword evidence="12" id="KW-1185">Reference proteome</keyword>
<feature type="transmembrane region" description="Helical" evidence="9">
    <location>
        <begin position="30"/>
        <end position="50"/>
    </location>
</feature>
<comment type="similarity">
    <text evidence="2">Belongs to the MotA family.</text>
</comment>
<keyword evidence="8 9" id="KW-0472">Membrane</keyword>
<evidence type="ECO:0000256" key="1">
    <source>
        <dbReference type="ARBA" id="ARBA00004651"/>
    </source>
</evidence>
<evidence type="ECO:0000256" key="8">
    <source>
        <dbReference type="ARBA" id="ARBA00023136"/>
    </source>
</evidence>
<keyword evidence="3" id="KW-0813">Transport</keyword>
<evidence type="ECO:0000259" key="10">
    <source>
        <dbReference type="Pfam" id="PF01618"/>
    </source>
</evidence>
<dbReference type="PANTHER" id="PTHR30433">
    <property type="entry name" value="CHEMOTAXIS PROTEIN MOTA"/>
    <property type="match status" value="1"/>
</dbReference>
<evidence type="ECO:0000313" key="11">
    <source>
        <dbReference type="EMBL" id="MCW7753567.1"/>
    </source>
</evidence>
<dbReference type="InterPro" id="IPR047055">
    <property type="entry name" value="MotA-like"/>
</dbReference>
<keyword evidence="7 9" id="KW-1133">Transmembrane helix</keyword>
<name>A0ABT3N7X9_9BACT</name>
<keyword evidence="5 9" id="KW-0812">Transmembrane</keyword>
<evidence type="ECO:0000256" key="6">
    <source>
        <dbReference type="ARBA" id="ARBA00022779"/>
    </source>
</evidence>
<dbReference type="InterPro" id="IPR002898">
    <property type="entry name" value="MotA_ExbB_proton_chnl"/>
</dbReference>
<reference evidence="11 12" key="1">
    <citation type="submission" date="2022-11" db="EMBL/GenBank/DDBJ databases">
        <title>Desulfobotulus tamanensis H1 sp. nov. - anaerobic, alkaliphilic, sulphate reducing bacterium isolated from terrestrial mud volcano.</title>
        <authorList>
            <person name="Frolova A."/>
            <person name="Merkel A.Y."/>
            <person name="Slobodkin A.I."/>
        </authorList>
    </citation>
    <scope>NUCLEOTIDE SEQUENCE [LARGE SCALE GENOMIC DNA]</scope>
    <source>
        <strain evidence="11 12">H1</strain>
    </source>
</reference>
<feature type="domain" description="MotA/TolQ/ExbB proton channel" evidence="10">
    <location>
        <begin position="102"/>
        <end position="216"/>
    </location>
</feature>
<accession>A0ABT3N7X9</accession>
<dbReference type="PROSITE" id="PS01307">
    <property type="entry name" value="MOTA"/>
    <property type="match status" value="1"/>
</dbReference>
<keyword evidence="4" id="KW-1003">Cell membrane</keyword>
<comment type="caution">
    <text evidence="11">The sequence shown here is derived from an EMBL/GenBank/DDBJ whole genome shotgun (WGS) entry which is preliminary data.</text>
</comment>
<dbReference type="InterPro" id="IPR000540">
    <property type="entry name" value="Flag_MotA_CS"/>
</dbReference>
<dbReference type="RefSeq" id="WP_265424437.1">
    <property type="nucleotide sequence ID" value="NZ_JAPFPW010000005.1"/>
</dbReference>
<keyword evidence="6" id="KW-0283">Flagellar rotation</keyword>
<dbReference type="PANTHER" id="PTHR30433:SF2">
    <property type="entry name" value="MOTILITY PROTEIN A"/>
    <property type="match status" value="1"/>
</dbReference>
<feature type="transmembrane region" description="Helical" evidence="9">
    <location>
        <begin position="146"/>
        <end position="166"/>
    </location>
</feature>
<sequence>MDFASLIGIVSGLSLIISAIFLSGDIKSFINVPGMMIVLGGTMAATLLTFTFREVAAAFRAAAFAFTKDREDPNTAVETMIRICNVGRKKGLLELGNLDTDSGFLKKACGLIADGSEEDVVRAALRTEIDSLKMRHFAVQDVFKKMGAYAPAFGMLGTLIGLVHMLSKLADPSSIGPAMAVALLTTFYGSLLSSMVFLPMAGKLKARTISEVMQLEIMLEGAIAVLKGNNPIMVYESLSSFIPIKERVPLEKMDIRQGDI</sequence>
<evidence type="ECO:0000256" key="4">
    <source>
        <dbReference type="ARBA" id="ARBA00022475"/>
    </source>
</evidence>
<organism evidence="11 12">
    <name type="scientific">Desulfobotulus pelophilus</name>
    <dbReference type="NCBI Taxonomy" id="2823377"/>
    <lineage>
        <taxon>Bacteria</taxon>
        <taxon>Pseudomonadati</taxon>
        <taxon>Thermodesulfobacteriota</taxon>
        <taxon>Desulfobacteria</taxon>
        <taxon>Desulfobacterales</taxon>
        <taxon>Desulfobacteraceae</taxon>
        <taxon>Desulfobotulus</taxon>
    </lineage>
</organism>
<evidence type="ECO:0000313" key="12">
    <source>
        <dbReference type="Proteomes" id="UP001209681"/>
    </source>
</evidence>
<evidence type="ECO:0000256" key="5">
    <source>
        <dbReference type="ARBA" id="ARBA00022692"/>
    </source>
</evidence>
<evidence type="ECO:0000256" key="3">
    <source>
        <dbReference type="ARBA" id="ARBA00022448"/>
    </source>
</evidence>
<comment type="subcellular location">
    <subcellularLocation>
        <location evidence="1">Cell membrane</location>
        <topology evidence="1">Multi-pass membrane protein</topology>
    </subcellularLocation>
</comment>
<feature type="transmembrane region" description="Helical" evidence="9">
    <location>
        <begin position="7"/>
        <end position="24"/>
    </location>
</feature>